<dbReference type="Proteomes" id="UP000287687">
    <property type="component" value="Unassembled WGS sequence"/>
</dbReference>
<dbReference type="InterPro" id="IPR029060">
    <property type="entry name" value="PIN-like_dom_sf"/>
</dbReference>
<dbReference type="SUPFAM" id="SSF88723">
    <property type="entry name" value="PIN domain-like"/>
    <property type="match status" value="1"/>
</dbReference>
<comment type="function">
    <text evidence="5">Toxic component of a toxin-antitoxin (TA) system. An RNase.</text>
</comment>
<keyword evidence="3 5" id="KW-0479">Metal-binding</keyword>
<dbReference type="PANTHER" id="PTHR39664">
    <property type="match status" value="1"/>
</dbReference>
<dbReference type="GO" id="GO:0016787">
    <property type="term" value="F:hydrolase activity"/>
    <property type="evidence" value="ECO:0007669"/>
    <property type="project" value="UniProtKB-KW"/>
</dbReference>
<accession>A0A3S3RIM6</accession>
<comment type="cofactor">
    <cofactor evidence="5">
        <name>Mg(2+)</name>
        <dbReference type="ChEBI" id="CHEBI:18420"/>
    </cofactor>
</comment>
<dbReference type="Gene3D" id="3.40.50.1010">
    <property type="entry name" value="5'-nuclease"/>
    <property type="match status" value="1"/>
</dbReference>
<dbReference type="GO" id="GO:0004540">
    <property type="term" value="F:RNA nuclease activity"/>
    <property type="evidence" value="ECO:0007669"/>
    <property type="project" value="InterPro"/>
</dbReference>
<comment type="similarity">
    <text evidence="5">Belongs to the PINc/VapC protein family.</text>
</comment>
<dbReference type="EMBL" id="SBIP01000002">
    <property type="protein sequence ID" value="RWX79000.1"/>
    <property type="molecule type" value="Genomic_DNA"/>
</dbReference>
<keyword evidence="5" id="KW-0460">Magnesium</keyword>
<sequence length="132" mass="14549">MIGIDTNVLLRFLVEDEPAQSAVAHQFMLERSAEDPAYISAVVLAETVWFLSRRLDYPKTRIFEVLGVLAQSAEIVVEHSAELKHLVAATRQPAADIADYLVAWSALKSGCSKTFTFDQKAATRVPGMELLA</sequence>
<comment type="caution">
    <text evidence="7">The sequence shown here is derived from an EMBL/GenBank/DDBJ whole genome shotgun (WGS) entry which is preliminary data.</text>
</comment>
<evidence type="ECO:0000259" key="6">
    <source>
        <dbReference type="Pfam" id="PF01850"/>
    </source>
</evidence>
<evidence type="ECO:0000313" key="8">
    <source>
        <dbReference type="Proteomes" id="UP000287687"/>
    </source>
</evidence>
<reference evidence="7 8" key="1">
    <citation type="submission" date="2019-01" db="EMBL/GenBank/DDBJ databases">
        <title>The draft genome of Rhizobium sp. 24NR.</title>
        <authorList>
            <person name="Liu L."/>
            <person name="Liang L."/>
            <person name="Shi S."/>
            <person name="Xu L."/>
            <person name="Wang X."/>
            <person name="Li L."/>
            <person name="Zhang X."/>
        </authorList>
    </citation>
    <scope>NUCLEOTIDE SEQUENCE [LARGE SCALE GENOMIC DNA]</scope>
    <source>
        <strain evidence="7 8">24NR</strain>
    </source>
</reference>
<evidence type="ECO:0000256" key="3">
    <source>
        <dbReference type="ARBA" id="ARBA00022723"/>
    </source>
</evidence>
<keyword evidence="4 5" id="KW-0378">Hydrolase</keyword>
<evidence type="ECO:0000313" key="7">
    <source>
        <dbReference type="EMBL" id="RWX79000.1"/>
    </source>
</evidence>
<dbReference type="EC" id="3.1.-.-" evidence="5"/>
<keyword evidence="2 5" id="KW-0540">Nuclease</keyword>
<evidence type="ECO:0000256" key="4">
    <source>
        <dbReference type="ARBA" id="ARBA00022801"/>
    </source>
</evidence>
<dbReference type="RefSeq" id="WP_128442975.1">
    <property type="nucleotide sequence ID" value="NZ_SBIP01000002.1"/>
</dbReference>
<dbReference type="InterPro" id="IPR002716">
    <property type="entry name" value="PIN_dom"/>
</dbReference>
<dbReference type="OrthoDB" id="3175275at2"/>
<dbReference type="PANTHER" id="PTHR39664:SF2">
    <property type="entry name" value="NUCLEIC ACID-BINDING PROTEIN, CONTAINING PIN DOMAIN-RELATED"/>
    <property type="match status" value="1"/>
</dbReference>
<dbReference type="GO" id="GO:0090729">
    <property type="term" value="F:toxin activity"/>
    <property type="evidence" value="ECO:0007669"/>
    <property type="project" value="UniProtKB-KW"/>
</dbReference>
<evidence type="ECO:0000256" key="2">
    <source>
        <dbReference type="ARBA" id="ARBA00022722"/>
    </source>
</evidence>
<keyword evidence="8" id="KW-1185">Reference proteome</keyword>
<dbReference type="HAMAP" id="MF_00265">
    <property type="entry name" value="VapC_Nob1"/>
    <property type="match status" value="1"/>
</dbReference>
<evidence type="ECO:0000256" key="5">
    <source>
        <dbReference type="HAMAP-Rule" id="MF_00265"/>
    </source>
</evidence>
<feature type="binding site" evidence="5">
    <location>
        <position position="99"/>
    </location>
    <ligand>
        <name>Mg(2+)</name>
        <dbReference type="ChEBI" id="CHEBI:18420"/>
    </ligand>
</feature>
<feature type="binding site" evidence="5">
    <location>
        <position position="5"/>
    </location>
    <ligand>
        <name>Mg(2+)</name>
        <dbReference type="ChEBI" id="CHEBI:18420"/>
    </ligand>
</feature>
<proteinExistence type="inferred from homology"/>
<dbReference type="Pfam" id="PF01850">
    <property type="entry name" value="PIN"/>
    <property type="match status" value="1"/>
</dbReference>
<keyword evidence="1 5" id="KW-1277">Toxin-antitoxin system</keyword>
<feature type="domain" description="PIN" evidence="6">
    <location>
        <begin position="4"/>
        <end position="120"/>
    </location>
</feature>
<name>A0A3S3RIM6_9HYPH</name>
<gene>
    <name evidence="5" type="primary">vapC</name>
    <name evidence="7" type="ORF">EPK99_10535</name>
</gene>
<dbReference type="InterPro" id="IPR022907">
    <property type="entry name" value="VapC_family"/>
</dbReference>
<protein>
    <recommendedName>
        <fullName evidence="5">Ribonuclease VapC</fullName>
        <shortName evidence="5">RNase VapC</shortName>
        <ecNumber evidence="5">3.1.-.-</ecNumber>
    </recommendedName>
    <alternativeName>
        <fullName evidence="5">Toxin VapC</fullName>
    </alternativeName>
</protein>
<keyword evidence="5" id="KW-0800">Toxin</keyword>
<dbReference type="AlphaFoldDB" id="A0A3S3RIM6"/>
<organism evidence="7 8">
    <name type="scientific">Neorhizobium lilium</name>
    <dbReference type="NCBI Taxonomy" id="2503024"/>
    <lineage>
        <taxon>Bacteria</taxon>
        <taxon>Pseudomonadati</taxon>
        <taxon>Pseudomonadota</taxon>
        <taxon>Alphaproteobacteria</taxon>
        <taxon>Hyphomicrobiales</taxon>
        <taxon>Rhizobiaceae</taxon>
        <taxon>Rhizobium/Agrobacterium group</taxon>
        <taxon>Neorhizobium</taxon>
    </lineage>
</organism>
<dbReference type="GO" id="GO:0000287">
    <property type="term" value="F:magnesium ion binding"/>
    <property type="evidence" value="ECO:0007669"/>
    <property type="project" value="UniProtKB-UniRule"/>
</dbReference>
<evidence type="ECO:0000256" key="1">
    <source>
        <dbReference type="ARBA" id="ARBA00022649"/>
    </source>
</evidence>